<keyword evidence="1" id="KW-0472">Membrane</keyword>
<evidence type="ECO:0000313" key="3">
    <source>
        <dbReference type="Proteomes" id="UP001187343"/>
    </source>
</evidence>
<accession>A0AA88PX07</accession>
<evidence type="ECO:0000256" key="1">
    <source>
        <dbReference type="SAM" id="Phobius"/>
    </source>
</evidence>
<evidence type="ECO:0000313" key="2">
    <source>
        <dbReference type="EMBL" id="KAK2896596.1"/>
    </source>
</evidence>
<dbReference type="EMBL" id="JAUYZG010000010">
    <property type="protein sequence ID" value="KAK2896596.1"/>
    <property type="molecule type" value="Genomic_DNA"/>
</dbReference>
<feature type="transmembrane region" description="Helical" evidence="1">
    <location>
        <begin position="100"/>
        <end position="120"/>
    </location>
</feature>
<reference evidence="2" key="1">
    <citation type="submission" date="2023-08" db="EMBL/GenBank/DDBJ databases">
        <title>Chromosome-level Genome Assembly of mud carp (Cirrhinus molitorella).</title>
        <authorList>
            <person name="Liu H."/>
        </authorList>
    </citation>
    <scope>NUCLEOTIDE SEQUENCE</scope>
    <source>
        <strain evidence="2">Prfri</strain>
        <tissue evidence="2">Muscle</tissue>
    </source>
</reference>
<sequence>MCFEDELVLQQCEISQPGNHIRSTKFADLHVAHVLIELLCICLDHRSVQQHPSKTTLKSKVGHRTAQRFGDALSTIEKFERKHYRHPLERRKRTMHLAESGGMFYLSLFFSFWLLCRFAALH</sequence>
<protein>
    <submittedName>
        <fullName evidence="2">Uncharacterized protein</fullName>
    </submittedName>
</protein>
<keyword evidence="3" id="KW-1185">Reference proteome</keyword>
<dbReference type="Proteomes" id="UP001187343">
    <property type="component" value="Unassembled WGS sequence"/>
</dbReference>
<proteinExistence type="predicted"/>
<keyword evidence="1" id="KW-0812">Transmembrane</keyword>
<organism evidence="2 3">
    <name type="scientific">Cirrhinus molitorella</name>
    <name type="common">mud carp</name>
    <dbReference type="NCBI Taxonomy" id="172907"/>
    <lineage>
        <taxon>Eukaryota</taxon>
        <taxon>Metazoa</taxon>
        <taxon>Chordata</taxon>
        <taxon>Craniata</taxon>
        <taxon>Vertebrata</taxon>
        <taxon>Euteleostomi</taxon>
        <taxon>Actinopterygii</taxon>
        <taxon>Neopterygii</taxon>
        <taxon>Teleostei</taxon>
        <taxon>Ostariophysi</taxon>
        <taxon>Cypriniformes</taxon>
        <taxon>Cyprinidae</taxon>
        <taxon>Labeoninae</taxon>
        <taxon>Labeonini</taxon>
        <taxon>Cirrhinus</taxon>
    </lineage>
</organism>
<dbReference type="AlphaFoldDB" id="A0AA88PX07"/>
<comment type="caution">
    <text evidence="2">The sequence shown here is derived from an EMBL/GenBank/DDBJ whole genome shotgun (WGS) entry which is preliminary data.</text>
</comment>
<name>A0AA88PX07_9TELE</name>
<gene>
    <name evidence="2" type="ORF">Q8A67_011084</name>
</gene>
<keyword evidence="1" id="KW-1133">Transmembrane helix</keyword>